<keyword evidence="3" id="KW-0804">Transcription</keyword>
<dbReference type="EMBL" id="VIWY01000003">
    <property type="protein sequence ID" value="TWG20725.1"/>
    <property type="molecule type" value="Genomic_DNA"/>
</dbReference>
<dbReference type="PROSITE" id="PS50110">
    <property type="entry name" value="RESPONSE_REGULATORY"/>
    <property type="match status" value="1"/>
</dbReference>
<name>A0A561WA37_ACTTI</name>
<accession>A0A561WA37</accession>
<dbReference type="Gene3D" id="3.40.50.2300">
    <property type="match status" value="1"/>
</dbReference>
<dbReference type="InterPro" id="IPR000792">
    <property type="entry name" value="Tscrpt_reg_LuxR_C"/>
</dbReference>
<evidence type="ECO:0000256" key="4">
    <source>
        <dbReference type="PROSITE-ProRule" id="PRU00169"/>
    </source>
</evidence>
<dbReference type="GO" id="GO:0003677">
    <property type="term" value="F:DNA binding"/>
    <property type="evidence" value="ECO:0007669"/>
    <property type="project" value="UniProtKB-KW"/>
</dbReference>
<dbReference type="AlphaFoldDB" id="A0A561WA37"/>
<keyword evidence="1" id="KW-0805">Transcription regulation</keyword>
<feature type="domain" description="HTH luxR-type" evidence="5">
    <location>
        <begin position="137"/>
        <end position="202"/>
    </location>
</feature>
<dbReference type="PROSITE" id="PS50043">
    <property type="entry name" value="HTH_LUXR_2"/>
    <property type="match status" value="1"/>
</dbReference>
<sequence>MIRIILAQKGRLIRRALAQMLAQEDDVHVVAEVSAYDEAVTAAVRERPHVAVLDHALLGPPVAHDLCTDLLKAAPGCRILLIVDRSLPTLAGAELARMTPRVGLLATDASPGQLIEGVRRLSRGQPVLDVDIAVAALSANTTPLTRREREVLLLATEGRPTKEIAAKLCLTDGTVRNYLSRIVAKTGARTLIEAVRRAQESGWV</sequence>
<dbReference type="Proteomes" id="UP000320239">
    <property type="component" value="Unassembled WGS sequence"/>
</dbReference>
<dbReference type="GO" id="GO:0006355">
    <property type="term" value="P:regulation of DNA-templated transcription"/>
    <property type="evidence" value="ECO:0007669"/>
    <property type="project" value="InterPro"/>
</dbReference>
<evidence type="ECO:0000259" key="5">
    <source>
        <dbReference type="PROSITE" id="PS50043"/>
    </source>
</evidence>
<dbReference type="GO" id="GO:0000160">
    <property type="term" value="P:phosphorelay signal transduction system"/>
    <property type="evidence" value="ECO:0007669"/>
    <property type="project" value="InterPro"/>
</dbReference>
<feature type="modified residue" description="4-aspartylphosphate" evidence="4">
    <location>
        <position position="54"/>
    </location>
</feature>
<feature type="domain" description="Response regulatory" evidence="6">
    <location>
        <begin position="3"/>
        <end position="122"/>
    </location>
</feature>
<dbReference type="RefSeq" id="WP_239082467.1">
    <property type="nucleotide sequence ID" value="NZ_BOMX01000104.1"/>
</dbReference>
<evidence type="ECO:0000259" key="6">
    <source>
        <dbReference type="PROSITE" id="PS50110"/>
    </source>
</evidence>
<dbReference type="SUPFAM" id="SSF52172">
    <property type="entry name" value="CheY-like"/>
    <property type="match status" value="1"/>
</dbReference>
<organism evidence="7 8">
    <name type="scientific">Actinoplanes teichomyceticus</name>
    <dbReference type="NCBI Taxonomy" id="1867"/>
    <lineage>
        <taxon>Bacteria</taxon>
        <taxon>Bacillati</taxon>
        <taxon>Actinomycetota</taxon>
        <taxon>Actinomycetes</taxon>
        <taxon>Micromonosporales</taxon>
        <taxon>Micromonosporaceae</taxon>
        <taxon>Actinoplanes</taxon>
    </lineage>
</organism>
<protein>
    <submittedName>
        <fullName evidence="7">LuxR family two component transcriptional regulator</fullName>
    </submittedName>
</protein>
<gene>
    <name evidence="7" type="ORF">FHX34_103254</name>
</gene>
<evidence type="ECO:0000256" key="3">
    <source>
        <dbReference type="ARBA" id="ARBA00023163"/>
    </source>
</evidence>
<reference evidence="7 8" key="1">
    <citation type="submission" date="2019-06" db="EMBL/GenBank/DDBJ databases">
        <title>Sequencing the genomes of 1000 actinobacteria strains.</title>
        <authorList>
            <person name="Klenk H.-P."/>
        </authorList>
    </citation>
    <scope>NUCLEOTIDE SEQUENCE [LARGE SCALE GENOMIC DNA]</scope>
    <source>
        <strain evidence="7 8">DSM 43866</strain>
    </source>
</reference>
<dbReference type="PANTHER" id="PTHR44688:SF16">
    <property type="entry name" value="DNA-BINDING TRANSCRIPTIONAL ACTIVATOR DEVR_DOSR"/>
    <property type="match status" value="1"/>
</dbReference>
<dbReference type="CDD" id="cd06170">
    <property type="entry name" value="LuxR_C_like"/>
    <property type="match status" value="1"/>
</dbReference>
<dbReference type="SUPFAM" id="SSF46894">
    <property type="entry name" value="C-terminal effector domain of the bipartite response regulators"/>
    <property type="match status" value="1"/>
</dbReference>
<evidence type="ECO:0000313" key="8">
    <source>
        <dbReference type="Proteomes" id="UP000320239"/>
    </source>
</evidence>
<keyword evidence="4" id="KW-0597">Phosphoprotein</keyword>
<dbReference type="InterPro" id="IPR011006">
    <property type="entry name" value="CheY-like_superfamily"/>
</dbReference>
<proteinExistence type="predicted"/>
<dbReference type="PRINTS" id="PR00038">
    <property type="entry name" value="HTHLUXR"/>
</dbReference>
<evidence type="ECO:0000256" key="2">
    <source>
        <dbReference type="ARBA" id="ARBA00023125"/>
    </source>
</evidence>
<dbReference type="InterPro" id="IPR001789">
    <property type="entry name" value="Sig_transdc_resp-reg_receiver"/>
</dbReference>
<dbReference type="Pfam" id="PF00196">
    <property type="entry name" value="GerE"/>
    <property type="match status" value="1"/>
</dbReference>
<dbReference type="InterPro" id="IPR016032">
    <property type="entry name" value="Sig_transdc_resp-reg_C-effctor"/>
</dbReference>
<keyword evidence="2" id="KW-0238">DNA-binding</keyword>
<evidence type="ECO:0000256" key="1">
    <source>
        <dbReference type="ARBA" id="ARBA00023015"/>
    </source>
</evidence>
<dbReference type="PROSITE" id="PS00622">
    <property type="entry name" value="HTH_LUXR_1"/>
    <property type="match status" value="1"/>
</dbReference>
<comment type="caution">
    <text evidence="7">The sequence shown here is derived from an EMBL/GenBank/DDBJ whole genome shotgun (WGS) entry which is preliminary data.</text>
</comment>
<evidence type="ECO:0000313" key="7">
    <source>
        <dbReference type="EMBL" id="TWG20725.1"/>
    </source>
</evidence>
<dbReference type="PANTHER" id="PTHR44688">
    <property type="entry name" value="DNA-BINDING TRANSCRIPTIONAL ACTIVATOR DEVR_DOSR"/>
    <property type="match status" value="1"/>
</dbReference>
<keyword evidence="8" id="KW-1185">Reference proteome</keyword>
<dbReference type="SMART" id="SM00421">
    <property type="entry name" value="HTH_LUXR"/>
    <property type="match status" value="1"/>
</dbReference>